<evidence type="ECO:0000256" key="1">
    <source>
        <dbReference type="SAM" id="MobiDB-lite"/>
    </source>
</evidence>
<dbReference type="EMBL" id="CAEZYS010000147">
    <property type="protein sequence ID" value="CAB4741997.1"/>
    <property type="molecule type" value="Genomic_DNA"/>
</dbReference>
<proteinExistence type="predicted"/>
<feature type="compositionally biased region" description="Basic and acidic residues" evidence="1">
    <location>
        <begin position="190"/>
        <end position="202"/>
    </location>
</feature>
<gene>
    <name evidence="2" type="ORF">UFOPK2782_00976</name>
</gene>
<protein>
    <submittedName>
        <fullName evidence="2">Unannotated protein</fullName>
    </submittedName>
</protein>
<evidence type="ECO:0000313" key="2">
    <source>
        <dbReference type="EMBL" id="CAB4741997.1"/>
    </source>
</evidence>
<sequence>MAKKTPEPQAPAKVSQLPLPISDSPLVIDLPDGQKLVIGKMAEGSVIEVATWRGTGRPDSRTSRLMLGMSPGKLSDDASETTGYAGGQKEKKPEGFAKYLDVAEKASKTILKLIMKLPVGKLKNIKLGKVNLPKRAPKLTKPISSESGSPTTSPAPTSTPSFTSSAFKSSKESKSDSSEDVDDWLAQIIKKADSNSKSETKSKISVNTSAKSVSAKKKAPVKAKKTTKAKK</sequence>
<feature type="region of interest" description="Disordered" evidence="1">
    <location>
        <begin position="136"/>
        <end position="231"/>
    </location>
</feature>
<feature type="compositionally biased region" description="Low complexity" evidence="1">
    <location>
        <begin position="144"/>
        <end position="168"/>
    </location>
</feature>
<name>A0A6J6T528_9ZZZZ</name>
<dbReference type="AlphaFoldDB" id="A0A6J6T528"/>
<accession>A0A6J6T528</accession>
<feature type="compositionally biased region" description="Basic residues" evidence="1">
    <location>
        <begin position="214"/>
        <end position="231"/>
    </location>
</feature>
<feature type="region of interest" description="Disordered" evidence="1">
    <location>
        <begin position="69"/>
        <end position="91"/>
    </location>
</feature>
<organism evidence="2">
    <name type="scientific">freshwater metagenome</name>
    <dbReference type="NCBI Taxonomy" id="449393"/>
    <lineage>
        <taxon>unclassified sequences</taxon>
        <taxon>metagenomes</taxon>
        <taxon>ecological metagenomes</taxon>
    </lineage>
</organism>
<reference evidence="2" key="1">
    <citation type="submission" date="2020-05" db="EMBL/GenBank/DDBJ databases">
        <authorList>
            <person name="Chiriac C."/>
            <person name="Salcher M."/>
            <person name="Ghai R."/>
            <person name="Kavagutti S V."/>
        </authorList>
    </citation>
    <scope>NUCLEOTIDE SEQUENCE</scope>
</reference>